<keyword evidence="4" id="KW-1185">Reference proteome</keyword>
<feature type="transmembrane region" description="Helical" evidence="1">
    <location>
        <begin position="94"/>
        <end position="127"/>
    </location>
</feature>
<evidence type="ECO:0008006" key="5">
    <source>
        <dbReference type="Google" id="ProtNLM"/>
    </source>
</evidence>
<feature type="transmembrane region" description="Helical" evidence="1">
    <location>
        <begin position="258"/>
        <end position="284"/>
    </location>
</feature>
<feature type="transmembrane region" description="Helical" evidence="1">
    <location>
        <begin position="296"/>
        <end position="312"/>
    </location>
</feature>
<keyword evidence="1" id="KW-0472">Membrane</keyword>
<proteinExistence type="predicted"/>
<evidence type="ECO:0000313" key="3">
    <source>
        <dbReference type="EMBL" id="KAJ4467025.1"/>
    </source>
</evidence>
<accession>A0A9W8ZUA0</accession>
<feature type="signal peptide" evidence="2">
    <location>
        <begin position="1"/>
        <end position="24"/>
    </location>
</feature>
<feature type="transmembrane region" description="Helical" evidence="1">
    <location>
        <begin position="139"/>
        <end position="157"/>
    </location>
</feature>
<sequence>MGEKCPSPFSFLLPFLHRFTFLLSDFLDLELAGTRMSLTTTELIELGETLFFNTSHVIGILPEMVVYGIYTTLFSISTYIMIKQGLNSPSRKLLLALTTLMYTITTLYTAASIANIIQLIQILFFGLPTSSTINLQFPIFNALFLVNYSLTDCVVVWRAWVLCQRDHRIVLFTCVFFLCCAFLSEMSTIGIRIVLFVLPPTSESIIASLSRSIDITQVSNLGLSLITNLIATGTVSFKAWRLRKMFYPGPHQPKTGKILVLIVESGVLYSISLITVLVATLIPLTKGTLGDLYTPVNLQLAGIYPLIVLIMVNKNRTLDKAVIAFSDNRTDHAMGSFTTFLNPEWSESGTVVSFTPGRSFPRE</sequence>
<evidence type="ECO:0000256" key="2">
    <source>
        <dbReference type="SAM" id="SignalP"/>
    </source>
</evidence>
<dbReference type="Proteomes" id="UP001150266">
    <property type="component" value="Unassembled WGS sequence"/>
</dbReference>
<gene>
    <name evidence="3" type="ORF">J3R30DRAFT_3580141</name>
</gene>
<keyword evidence="1" id="KW-0812">Transmembrane</keyword>
<feature type="transmembrane region" description="Helical" evidence="1">
    <location>
        <begin position="64"/>
        <end position="82"/>
    </location>
</feature>
<evidence type="ECO:0000256" key="1">
    <source>
        <dbReference type="SAM" id="Phobius"/>
    </source>
</evidence>
<dbReference type="EMBL" id="JAOTPV010000049">
    <property type="protein sequence ID" value="KAJ4467025.1"/>
    <property type="molecule type" value="Genomic_DNA"/>
</dbReference>
<feature type="transmembrane region" description="Helical" evidence="1">
    <location>
        <begin position="169"/>
        <end position="198"/>
    </location>
</feature>
<feature type="chain" id="PRO_5040743279" description="G protein-coupled receptor" evidence="2">
    <location>
        <begin position="25"/>
        <end position="363"/>
    </location>
</feature>
<comment type="caution">
    <text evidence="3">The sequence shown here is derived from an EMBL/GenBank/DDBJ whole genome shotgun (WGS) entry which is preliminary data.</text>
</comment>
<dbReference type="OrthoDB" id="3259206at2759"/>
<name>A0A9W8ZUA0_9AGAR</name>
<evidence type="ECO:0000313" key="4">
    <source>
        <dbReference type="Proteomes" id="UP001150266"/>
    </source>
</evidence>
<organism evidence="3 4">
    <name type="scientific">Lentinula aciculospora</name>
    <dbReference type="NCBI Taxonomy" id="153920"/>
    <lineage>
        <taxon>Eukaryota</taxon>
        <taxon>Fungi</taxon>
        <taxon>Dikarya</taxon>
        <taxon>Basidiomycota</taxon>
        <taxon>Agaricomycotina</taxon>
        <taxon>Agaricomycetes</taxon>
        <taxon>Agaricomycetidae</taxon>
        <taxon>Agaricales</taxon>
        <taxon>Marasmiineae</taxon>
        <taxon>Omphalotaceae</taxon>
        <taxon>Lentinula</taxon>
    </lineage>
</organism>
<reference evidence="3" key="1">
    <citation type="submission" date="2022-08" db="EMBL/GenBank/DDBJ databases">
        <title>A Global Phylogenomic Analysis of the Shiitake Genus Lentinula.</title>
        <authorList>
            <consortium name="DOE Joint Genome Institute"/>
            <person name="Sierra-Patev S."/>
            <person name="Min B."/>
            <person name="Naranjo-Ortiz M."/>
            <person name="Looney B."/>
            <person name="Konkel Z."/>
            <person name="Slot J.C."/>
            <person name="Sakamoto Y."/>
            <person name="Steenwyk J.L."/>
            <person name="Rokas A."/>
            <person name="Carro J."/>
            <person name="Camarero S."/>
            <person name="Ferreira P."/>
            <person name="Molpeceres G."/>
            <person name="Ruiz-Duenas F.J."/>
            <person name="Serrano A."/>
            <person name="Henrissat B."/>
            <person name="Drula E."/>
            <person name="Hughes K.W."/>
            <person name="Mata J.L."/>
            <person name="Ishikawa N.K."/>
            <person name="Vargas-Isla R."/>
            <person name="Ushijima S."/>
            <person name="Smith C.A."/>
            <person name="Ahrendt S."/>
            <person name="Andreopoulos W."/>
            <person name="He G."/>
            <person name="Labutti K."/>
            <person name="Lipzen A."/>
            <person name="Ng V."/>
            <person name="Riley R."/>
            <person name="Sandor L."/>
            <person name="Barry K."/>
            <person name="Martinez A.T."/>
            <person name="Xiao Y."/>
            <person name="Gibbons J.G."/>
            <person name="Terashima K."/>
            <person name="Grigoriev I.V."/>
            <person name="Hibbett D.S."/>
        </authorList>
    </citation>
    <scope>NUCLEOTIDE SEQUENCE</scope>
    <source>
        <strain evidence="3">JLM2183</strain>
    </source>
</reference>
<feature type="transmembrane region" description="Helical" evidence="1">
    <location>
        <begin position="218"/>
        <end position="237"/>
    </location>
</feature>
<keyword evidence="1" id="KW-1133">Transmembrane helix</keyword>
<keyword evidence="2" id="KW-0732">Signal</keyword>
<dbReference type="AlphaFoldDB" id="A0A9W8ZUA0"/>
<protein>
    <recommendedName>
        <fullName evidence="5">G protein-coupled receptor</fullName>
    </recommendedName>
</protein>